<evidence type="ECO:0000256" key="1">
    <source>
        <dbReference type="ARBA" id="ARBA00009820"/>
    </source>
</evidence>
<comment type="similarity">
    <text evidence="1">Belongs to the TolB family.</text>
</comment>
<organism evidence="2 3">
    <name type="scientific">Microvirga terrae</name>
    <dbReference type="NCBI Taxonomy" id="2740529"/>
    <lineage>
        <taxon>Bacteria</taxon>
        <taxon>Pseudomonadati</taxon>
        <taxon>Pseudomonadota</taxon>
        <taxon>Alphaproteobacteria</taxon>
        <taxon>Hyphomicrobiales</taxon>
        <taxon>Methylobacteriaceae</taxon>
        <taxon>Microvirga</taxon>
    </lineage>
</organism>
<dbReference type="Gene3D" id="2.120.10.30">
    <property type="entry name" value="TolB, C-terminal domain"/>
    <property type="match status" value="2"/>
</dbReference>
<dbReference type="SUPFAM" id="SSF51120">
    <property type="entry name" value="beta-Roll"/>
    <property type="match status" value="2"/>
</dbReference>
<dbReference type="InterPro" id="IPR011049">
    <property type="entry name" value="Serralysin-like_metalloprot_C"/>
</dbReference>
<dbReference type="Gene3D" id="2.150.10.10">
    <property type="entry name" value="Serralysin-like metalloprotease, C-terminal"/>
    <property type="match status" value="2"/>
</dbReference>
<keyword evidence="3" id="KW-1185">Reference proteome</keyword>
<dbReference type="InterPro" id="IPR018511">
    <property type="entry name" value="Hemolysin-typ_Ca-bd_CS"/>
</dbReference>
<name>A0ABY5RXB1_9HYPH</name>
<dbReference type="InterPro" id="IPR001343">
    <property type="entry name" value="Hemolysn_Ca-bd"/>
</dbReference>
<dbReference type="SUPFAM" id="SSF82171">
    <property type="entry name" value="DPP6 N-terminal domain-like"/>
    <property type="match status" value="1"/>
</dbReference>
<accession>A0ABY5RXB1</accession>
<gene>
    <name evidence="2" type="ORF">HPT29_006805</name>
</gene>
<dbReference type="RefSeq" id="WP_259060503.1">
    <property type="nucleotide sequence ID" value="NZ_CP102845.1"/>
</dbReference>
<dbReference type="Proteomes" id="UP001017257">
    <property type="component" value="Chromosome"/>
</dbReference>
<dbReference type="PANTHER" id="PTHR36842">
    <property type="entry name" value="PROTEIN TOLB HOMOLOG"/>
    <property type="match status" value="1"/>
</dbReference>
<dbReference type="PRINTS" id="PR00313">
    <property type="entry name" value="CABNDNGRPT"/>
</dbReference>
<dbReference type="PROSITE" id="PS00330">
    <property type="entry name" value="HEMOLYSIN_CALCIUM"/>
    <property type="match status" value="2"/>
</dbReference>
<dbReference type="EMBL" id="CP102845">
    <property type="protein sequence ID" value="UVF20832.1"/>
    <property type="molecule type" value="Genomic_DNA"/>
</dbReference>
<proteinExistence type="inferred from homology"/>
<dbReference type="Pfam" id="PF07676">
    <property type="entry name" value="PD40"/>
    <property type="match status" value="4"/>
</dbReference>
<evidence type="ECO:0008006" key="4">
    <source>
        <dbReference type="Google" id="ProtNLM"/>
    </source>
</evidence>
<evidence type="ECO:0000313" key="2">
    <source>
        <dbReference type="EMBL" id="UVF20832.1"/>
    </source>
</evidence>
<reference evidence="2" key="1">
    <citation type="submission" date="2022-08" db="EMBL/GenBank/DDBJ databases">
        <title>Microvirga terrae sp. nov., isolated from soil.</title>
        <authorList>
            <person name="Kim K.H."/>
            <person name="Seo Y.L."/>
            <person name="Kim J.M."/>
            <person name="Lee J.K."/>
            <person name="Han D.M."/>
            <person name="Jeon C.O."/>
        </authorList>
    </citation>
    <scope>NUCLEOTIDE SEQUENCE</scope>
    <source>
        <strain evidence="2">R24</strain>
    </source>
</reference>
<dbReference type="InterPro" id="IPR011659">
    <property type="entry name" value="WD40"/>
</dbReference>
<dbReference type="PANTHER" id="PTHR36842:SF1">
    <property type="entry name" value="PROTEIN TOLB"/>
    <property type="match status" value="1"/>
</dbReference>
<evidence type="ECO:0000313" key="3">
    <source>
        <dbReference type="Proteomes" id="UP001017257"/>
    </source>
</evidence>
<protein>
    <recommendedName>
        <fullName evidence="4">Calcium-binding protein</fullName>
    </recommendedName>
</protein>
<dbReference type="InterPro" id="IPR011042">
    <property type="entry name" value="6-blade_b-propeller_TolB-like"/>
</dbReference>
<sequence length="751" mass="78143">MFLSVQSVVRPTSADTLRRVSTAADGMERLGNSSDAQFSPDGRSIVFASDAPLVAGDDNHKADIYIKDLITGAITRVSTAGTTQANEFSTNARFSPDGRFVLFESLADNLVAGDNNHSADIFMKELSTGVITRLSVDQNKLDANNGSYDARFSPDGRFIVFESDASNLVAGDPDNQATDIFRLELSTGVVECVSTVNGIFGNHYSYGARFGPDGRSVVFTSDADNLVAGDNNGKADIFLKNLDTKEVTRISVAKNGAEANNGSYNAQVSPDGRSIMFESVASNLTADGTEAEDGYSDIFVKDMTAPNGDVVCVSKAQNGTKANGDSYNARFSPDGRYVVFESYADNLVAGDDNGVADIFLKNLDTKEVTRISIATSGMETTFGSFDAQFSPDGRFVTFESEAPNLVANDGNNASDIFLVDLLYKANAAAILDGRFLETTLGVGGASSVSIAWGDGTTSAATPVAGTVSLHHAYATPGRQSAVVTLVEGALTWAVAHSIDLAAGTMARNTAVFDTLSGSAGDDTLSGDAFANILNGGAGHDRLDGGAGADVLSGGAGDDTYVTDGADTIVELALGGTDTVLTSASLSLAALGEVENLTAAAGTARLALTGNALANMLIGNVGANRLSGGAGADRLIGGLGQDSLTGGSGRDVFAFDDRDTAASTRRADTILDFSGRQGDRLDLKAIDANTRKSGDQAFAFIGTKAFSRAGELRYEKAKGATYVYLNTDRDKAAEAVIKLKSALDLHKGWFVL</sequence>
<dbReference type="Pfam" id="PF00353">
    <property type="entry name" value="HemolysinCabind"/>
    <property type="match status" value="2"/>
</dbReference>